<comment type="similarity">
    <text evidence="1">Belongs to the Skp family.</text>
</comment>
<dbReference type="PANTHER" id="PTHR35089:SF1">
    <property type="entry name" value="CHAPERONE PROTEIN SKP"/>
    <property type="match status" value="1"/>
</dbReference>
<sequence length="221" mass="24493">MKILRSIALVLACGALMGLAACHSNDGAKTPAESQTADSTAAPTEGQMGEQVEMTEPSNPLPTVGLRIAWVDMDSLMHGYDYYFAMEKEMASLNASAEKELNEKGQSLQRRAAEFQSNVEKGLLTRSEAQKLQEELGQEQARLLQLQESKRQQLLEEEQVRLRKVTAAIQGFINRYNQSHGYNYILSVGTLYADPRLSITAEVLKGLNEEYAAEHAKNAKK</sequence>
<gene>
    <name evidence="6" type="ORF">AL399_04330</name>
</gene>
<dbReference type="Pfam" id="PF03938">
    <property type="entry name" value="OmpH"/>
    <property type="match status" value="1"/>
</dbReference>
<feature type="compositionally biased region" description="Polar residues" evidence="4">
    <location>
        <begin position="32"/>
        <end position="42"/>
    </location>
</feature>
<feature type="coiled-coil region" evidence="3">
    <location>
        <begin position="98"/>
        <end position="149"/>
    </location>
</feature>
<feature type="signal peptide" evidence="5">
    <location>
        <begin position="1"/>
        <end position="20"/>
    </location>
</feature>
<dbReference type="InterPro" id="IPR005632">
    <property type="entry name" value="Chaperone_Skp"/>
</dbReference>
<evidence type="ECO:0000313" key="7">
    <source>
        <dbReference type="Proteomes" id="UP000054172"/>
    </source>
</evidence>
<comment type="caution">
    <text evidence="6">The sequence shown here is derived from an EMBL/GenBank/DDBJ whole genome shotgun (WGS) entry which is preliminary data.</text>
</comment>
<keyword evidence="7" id="KW-1185">Reference proteome</keyword>
<dbReference type="GO" id="GO:0050821">
    <property type="term" value="P:protein stabilization"/>
    <property type="evidence" value="ECO:0007669"/>
    <property type="project" value="TreeGrafter"/>
</dbReference>
<dbReference type="Gene3D" id="3.30.910.20">
    <property type="entry name" value="Skp domain"/>
    <property type="match status" value="1"/>
</dbReference>
<dbReference type="PATRIC" id="fig|1702214.3.peg.1636"/>
<proteinExistence type="inferred from homology"/>
<evidence type="ECO:0000256" key="5">
    <source>
        <dbReference type="SAM" id="SignalP"/>
    </source>
</evidence>
<dbReference type="EMBL" id="LIIK01000016">
    <property type="protein sequence ID" value="KQM08961.1"/>
    <property type="molecule type" value="Genomic_DNA"/>
</dbReference>
<evidence type="ECO:0000256" key="4">
    <source>
        <dbReference type="SAM" id="MobiDB-lite"/>
    </source>
</evidence>
<evidence type="ECO:0000256" key="2">
    <source>
        <dbReference type="ARBA" id="ARBA00022729"/>
    </source>
</evidence>
<keyword evidence="3" id="KW-0175">Coiled coil</keyword>
<dbReference type="STRING" id="1702214.AL399_04330"/>
<feature type="region of interest" description="Disordered" evidence="4">
    <location>
        <begin position="26"/>
        <end position="59"/>
    </location>
</feature>
<dbReference type="AlphaFoldDB" id="A0A0Q4B9L6"/>
<dbReference type="GO" id="GO:0005829">
    <property type="term" value="C:cytosol"/>
    <property type="evidence" value="ECO:0007669"/>
    <property type="project" value="TreeGrafter"/>
</dbReference>
<accession>A0A0Q4B9L6</accession>
<dbReference type="PROSITE" id="PS51257">
    <property type="entry name" value="PROKAR_LIPOPROTEIN"/>
    <property type="match status" value="1"/>
</dbReference>
<dbReference type="PANTHER" id="PTHR35089">
    <property type="entry name" value="CHAPERONE PROTEIN SKP"/>
    <property type="match status" value="1"/>
</dbReference>
<evidence type="ECO:0000256" key="3">
    <source>
        <dbReference type="SAM" id="Coils"/>
    </source>
</evidence>
<evidence type="ECO:0000313" key="6">
    <source>
        <dbReference type="EMBL" id="KQM08961.1"/>
    </source>
</evidence>
<dbReference type="SMART" id="SM00935">
    <property type="entry name" value="OmpH"/>
    <property type="match status" value="1"/>
</dbReference>
<organism evidence="6 7">
    <name type="scientific">Candidatus [Bacteroides] periocalifornicus</name>
    <dbReference type="NCBI Taxonomy" id="1702214"/>
    <lineage>
        <taxon>Bacteria</taxon>
        <taxon>Pseudomonadati</taxon>
        <taxon>Bacteroidota</taxon>
    </lineage>
</organism>
<feature type="chain" id="PRO_5006212563" description="OmpH family outer membrane protein" evidence="5">
    <location>
        <begin position="21"/>
        <end position="221"/>
    </location>
</feature>
<dbReference type="GO" id="GO:0051082">
    <property type="term" value="F:unfolded protein binding"/>
    <property type="evidence" value="ECO:0007669"/>
    <property type="project" value="InterPro"/>
</dbReference>
<dbReference type="InterPro" id="IPR024930">
    <property type="entry name" value="Skp_dom_sf"/>
</dbReference>
<evidence type="ECO:0008006" key="8">
    <source>
        <dbReference type="Google" id="ProtNLM"/>
    </source>
</evidence>
<dbReference type="SUPFAM" id="SSF111384">
    <property type="entry name" value="OmpH-like"/>
    <property type="match status" value="1"/>
</dbReference>
<keyword evidence="2 5" id="KW-0732">Signal</keyword>
<reference evidence="6" key="1">
    <citation type="submission" date="2015-08" db="EMBL/GenBank/DDBJ databases">
        <title>Candidatus Bacteriodes Periocalifornicus.</title>
        <authorList>
            <person name="McLean J.S."/>
            <person name="Kelley S."/>
        </authorList>
    </citation>
    <scope>NUCLEOTIDE SEQUENCE [LARGE SCALE GENOMIC DNA]</scope>
    <source>
        <strain evidence="6">12B</strain>
    </source>
</reference>
<dbReference type="Proteomes" id="UP000054172">
    <property type="component" value="Unassembled WGS sequence"/>
</dbReference>
<name>A0A0Q4B9L6_9BACT</name>
<protein>
    <recommendedName>
        <fullName evidence="8">OmpH family outer membrane protein</fullName>
    </recommendedName>
</protein>
<evidence type="ECO:0000256" key="1">
    <source>
        <dbReference type="ARBA" id="ARBA00009091"/>
    </source>
</evidence>